<proteinExistence type="predicted"/>
<sequence>MTITSISLRDYLTVSNFTFYGASFIFACLAFNYIRAWFFLRKFQGSWLASFSELWLAKTALSGRFHEILLEANRIHGHLVRIGPTTLLTDDPDIIRHMNNARSKHAKTDWYTFMRLNPYIDNIFSERDLAKHDQLRATMGPAYTTKNNAILERKIARSIQTFLHYIDGRIDRGNGNCTMDFSRACQFFTLDVITDMAFGEPFGYLATDQDLHGYHTTFAAEAPMISVINSMPTLCRFMNRDFVKKLWGPSTKDEKGIGKLMAMAEATVKKRIESGKNEQDMLGSFLNHGMSVAQAEAEILTQLSAGTDSNSAALRGTLLHIFTSPPAYNKLRAEIDEAIRSEVAGLPYLDACIREGMRIWPPFAGLNIKQVNKDGEVIKGKFFPGGTGIATSFWGFQRNPVFGEDVETFRPERWLKATPEERARMEKVNDLVFGYGRWLCLGRQMVVMEMKQVIVELLRHFDFSIYSPTYPWTVKSYVFMLIQDMQVTITRRV</sequence>
<organism evidence="1 2">
    <name type="scientific">Aspergillus aculeatinus CBS 121060</name>
    <dbReference type="NCBI Taxonomy" id="1448322"/>
    <lineage>
        <taxon>Eukaryota</taxon>
        <taxon>Fungi</taxon>
        <taxon>Dikarya</taxon>
        <taxon>Ascomycota</taxon>
        <taxon>Pezizomycotina</taxon>
        <taxon>Eurotiomycetes</taxon>
        <taxon>Eurotiomycetidae</taxon>
        <taxon>Eurotiales</taxon>
        <taxon>Aspergillaceae</taxon>
        <taxon>Aspergillus</taxon>
        <taxon>Aspergillus subgen. Circumdati</taxon>
    </lineage>
</organism>
<dbReference type="EMBL" id="KZ824947">
    <property type="protein sequence ID" value="RAH71710.1"/>
    <property type="molecule type" value="Genomic_DNA"/>
</dbReference>
<evidence type="ECO:0000313" key="1">
    <source>
        <dbReference type="EMBL" id="RAH71710.1"/>
    </source>
</evidence>
<accession>A0ACD1HE80</accession>
<gene>
    <name evidence="1" type="ORF">BO66DRAFT_447932</name>
</gene>
<keyword evidence="2" id="KW-1185">Reference proteome</keyword>
<name>A0ACD1HE80_9EURO</name>
<dbReference type="Proteomes" id="UP000249661">
    <property type="component" value="Unassembled WGS sequence"/>
</dbReference>
<evidence type="ECO:0000313" key="2">
    <source>
        <dbReference type="Proteomes" id="UP000249661"/>
    </source>
</evidence>
<reference evidence="1" key="1">
    <citation type="submission" date="2018-02" db="EMBL/GenBank/DDBJ databases">
        <title>The genomes of Aspergillus section Nigri reveals drivers in fungal speciation.</title>
        <authorList>
            <consortium name="DOE Joint Genome Institute"/>
            <person name="Vesth T.C."/>
            <person name="Nybo J."/>
            <person name="Theobald S."/>
            <person name="Brandl J."/>
            <person name="Frisvad J.C."/>
            <person name="Nielsen K.F."/>
            <person name="Lyhne E.K."/>
            <person name="Kogle M.E."/>
            <person name="Kuo A."/>
            <person name="Riley R."/>
            <person name="Clum A."/>
            <person name="Nolan M."/>
            <person name="Lipzen A."/>
            <person name="Salamov A."/>
            <person name="Henrissat B."/>
            <person name="Wiebenga A."/>
            <person name="De vries R.P."/>
            <person name="Grigoriev I.V."/>
            <person name="Mortensen U.H."/>
            <person name="Andersen M.R."/>
            <person name="Baker S.E."/>
        </authorList>
    </citation>
    <scope>NUCLEOTIDE SEQUENCE</scope>
    <source>
        <strain evidence="1">CBS 121060</strain>
    </source>
</reference>
<protein>
    <submittedName>
        <fullName evidence="1">Cytochrome P450</fullName>
    </submittedName>
</protein>